<dbReference type="OrthoDB" id="68969at2759"/>
<dbReference type="Proteomes" id="UP000243217">
    <property type="component" value="Unassembled WGS sequence"/>
</dbReference>
<accession>A0A1V9ZNB0</accession>
<evidence type="ECO:0000313" key="2">
    <source>
        <dbReference type="Proteomes" id="UP000243217"/>
    </source>
</evidence>
<comment type="caution">
    <text evidence="1">The sequence shown here is derived from an EMBL/GenBank/DDBJ whole genome shotgun (WGS) entry which is preliminary data.</text>
</comment>
<evidence type="ECO:0000313" key="1">
    <source>
        <dbReference type="EMBL" id="OQR99473.1"/>
    </source>
</evidence>
<protein>
    <submittedName>
        <fullName evidence="1">Uncharacterized protein</fullName>
    </submittedName>
</protein>
<keyword evidence="2" id="KW-1185">Reference proteome</keyword>
<dbReference type="AlphaFoldDB" id="A0A1V9ZNB0"/>
<organism evidence="1 2">
    <name type="scientific">Thraustotheca clavata</name>
    <dbReference type="NCBI Taxonomy" id="74557"/>
    <lineage>
        <taxon>Eukaryota</taxon>
        <taxon>Sar</taxon>
        <taxon>Stramenopiles</taxon>
        <taxon>Oomycota</taxon>
        <taxon>Saprolegniomycetes</taxon>
        <taxon>Saprolegniales</taxon>
        <taxon>Achlyaceae</taxon>
        <taxon>Thraustotheca</taxon>
    </lineage>
</organism>
<gene>
    <name evidence="1" type="ORF">THRCLA_21832</name>
</gene>
<sequence>MNSSMSNQINTTLPGALECQYSYKPCTNPRTTKRNGKLHLLCEYHRKKANAIQQAYTNKKRAQKLGLLKRIEDEVAQVAVPTIKTEPQSINLDDFINDLFYEDNWNNCSLSDLTMTQEEYMILNALF</sequence>
<name>A0A1V9ZNB0_9STRA</name>
<reference evidence="1 2" key="1">
    <citation type="journal article" date="2014" name="Genome Biol. Evol.">
        <title>The secreted proteins of Achlya hypogyna and Thraustotheca clavata identify the ancestral oomycete secretome and reveal gene acquisitions by horizontal gene transfer.</title>
        <authorList>
            <person name="Misner I."/>
            <person name="Blouin N."/>
            <person name="Leonard G."/>
            <person name="Richards T.A."/>
            <person name="Lane C.E."/>
        </authorList>
    </citation>
    <scope>NUCLEOTIDE SEQUENCE [LARGE SCALE GENOMIC DNA]</scope>
    <source>
        <strain evidence="1 2">ATCC 34112</strain>
    </source>
</reference>
<dbReference type="EMBL" id="JNBS01001803">
    <property type="protein sequence ID" value="OQR99473.1"/>
    <property type="molecule type" value="Genomic_DNA"/>
</dbReference>
<proteinExistence type="predicted"/>